<feature type="compositionally biased region" description="Low complexity" evidence="1">
    <location>
        <begin position="23"/>
        <end position="40"/>
    </location>
</feature>
<feature type="domain" description="Nucleoside phosphorylase" evidence="2">
    <location>
        <begin position="118"/>
        <end position="288"/>
    </location>
</feature>
<dbReference type="Gene3D" id="3.40.50.1580">
    <property type="entry name" value="Nucleoside phosphorylase domain"/>
    <property type="match status" value="1"/>
</dbReference>
<keyword evidence="4" id="KW-1185">Reference proteome</keyword>
<accession>A0ABP6C3U7</accession>
<dbReference type="Proteomes" id="UP001501509">
    <property type="component" value="Unassembled WGS sequence"/>
</dbReference>
<organism evidence="3 4">
    <name type="scientific">Actinomadura fulvescens</name>
    <dbReference type="NCBI Taxonomy" id="46160"/>
    <lineage>
        <taxon>Bacteria</taxon>
        <taxon>Bacillati</taxon>
        <taxon>Actinomycetota</taxon>
        <taxon>Actinomycetes</taxon>
        <taxon>Streptosporangiales</taxon>
        <taxon>Thermomonosporaceae</taxon>
        <taxon>Actinomadura</taxon>
    </lineage>
</organism>
<proteinExistence type="predicted"/>
<evidence type="ECO:0000256" key="1">
    <source>
        <dbReference type="SAM" id="MobiDB-lite"/>
    </source>
</evidence>
<sequence length="311" mass="32642">MERGPVHNEGVATFGGTTTVRESAVGSGATVTVTTAPGAGARHDEPRRKADIGIITVLAVEANAVRLALGLRRENAGGLAFDLGEVDLRSGRPARIAATRALAQGQRSTVIAFDNLRRHHDPDVVVLVGIGGAIQPKTGIGDVVVATRVVYYDLRKELPQQTRHRGEEKEAPAAVGHAVNSFFTDHGEPAELTITDPAGVRRDTRVFSGLIGSGDAVIADADSEIVAYLSRFNDKILAVDMEAGGLSQACHEHSAAAGRSQNWVVVRGISDNADPGKNDDHQAVAAWHAATVVHRALPYLIGLGGTATSRT</sequence>
<gene>
    <name evidence="3" type="ORF">GCM10010411_34300</name>
</gene>
<dbReference type="PANTHER" id="PTHR46832">
    <property type="entry name" value="5'-METHYLTHIOADENOSINE/S-ADENOSYLHOMOCYSTEINE NUCLEOSIDASE"/>
    <property type="match status" value="1"/>
</dbReference>
<dbReference type="EMBL" id="BAAATD010000004">
    <property type="protein sequence ID" value="GAA2597913.1"/>
    <property type="molecule type" value="Genomic_DNA"/>
</dbReference>
<dbReference type="RefSeq" id="WP_344541989.1">
    <property type="nucleotide sequence ID" value="NZ_BAAATD010000004.1"/>
</dbReference>
<dbReference type="InterPro" id="IPR000845">
    <property type="entry name" value="Nucleoside_phosphorylase_d"/>
</dbReference>
<name>A0ABP6C3U7_9ACTN</name>
<dbReference type="SUPFAM" id="SSF53167">
    <property type="entry name" value="Purine and uridine phosphorylases"/>
    <property type="match status" value="1"/>
</dbReference>
<dbReference type="CDD" id="cd09008">
    <property type="entry name" value="MTAN"/>
    <property type="match status" value="1"/>
</dbReference>
<comment type="caution">
    <text evidence="3">The sequence shown here is derived from an EMBL/GenBank/DDBJ whole genome shotgun (WGS) entry which is preliminary data.</text>
</comment>
<dbReference type="Pfam" id="PF01048">
    <property type="entry name" value="PNP_UDP_1"/>
    <property type="match status" value="1"/>
</dbReference>
<evidence type="ECO:0000313" key="3">
    <source>
        <dbReference type="EMBL" id="GAA2597913.1"/>
    </source>
</evidence>
<dbReference type="PANTHER" id="PTHR46832:SF1">
    <property type="entry name" value="5'-METHYLTHIOADENOSINE_S-ADENOSYLHOMOCYSTEINE NUCLEOSIDASE"/>
    <property type="match status" value="1"/>
</dbReference>
<protein>
    <submittedName>
        <fullName evidence="3">5'-methylthioadenosine/S-adenosylhomocysteine nucleosidase</fullName>
    </submittedName>
</protein>
<feature type="region of interest" description="Disordered" evidence="1">
    <location>
        <begin position="23"/>
        <end position="45"/>
    </location>
</feature>
<evidence type="ECO:0000259" key="2">
    <source>
        <dbReference type="Pfam" id="PF01048"/>
    </source>
</evidence>
<evidence type="ECO:0000313" key="4">
    <source>
        <dbReference type="Proteomes" id="UP001501509"/>
    </source>
</evidence>
<reference evidence="4" key="1">
    <citation type="journal article" date="2019" name="Int. J. Syst. Evol. Microbiol.">
        <title>The Global Catalogue of Microorganisms (GCM) 10K type strain sequencing project: providing services to taxonomists for standard genome sequencing and annotation.</title>
        <authorList>
            <consortium name="The Broad Institute Genomics Platform"/>
            <consortium name="The Broad Institute Genome Sequencing Center for Infectious Disease"/>
            <person name="Wu L."/>
            <person name="Ma J."/>
        </authorList>
    </citation>
    <scope>NUCLEOTIDE SEQUENCE [LARGE SCALE GENOMIC DNA]</scope>
    <source>
        <strain evidence="4">JCM 6833</strain>
    </source>
</reference>
<dbReference type="InterPro" id="IPR035994">
    <property type="entry name" value="Nucleoside_phosphorylase_sf"/>
</dbReference>